<evidence type="ECO:0000313" key="3">
    <source>
        <dbReference type="EMBL" id="TMQ69595.1"/>
    </source>
</evidence>
<evidence type="ECO:0000256" key="1">
    <source>
        <dbReference type="ARBA" id="ARBA00022729"/>
    </source>
</evidence>
<dbReference type="PROSITE" id="PS51257">
    <property type="entry name" value="PROKAR_LIPOPROTEIN"/>
    <property type="match status" value="1"/>
</dbReference>
<dbReference type="Gene3D" id="2.130.10.130">
    <property type="entry name" value="Integrin alpha, N-terminal"/>
    <property type="match status" value="2"/>
</dbReference>
<dbReference type="SUPFAM" id="SSF69318">
    <property type="entry name" value="Integrin alpha N-terminal domain"/>
    <property type="match status" value="2"/>
</dbReference>
<reference evidence="3 4" key="1">
    <citation type="journal article" date="2019" name="Nat. Microbiol.">
        <title>Mediterranean grassland soil C-N compound turnover is dependent on rainfall and depth, and is mediated by genomically divergent microorganisms.</title>
        <authorList>
            <person name="Diamond S."/>
            <person name="Andeer P.F."/>
            <person name="Li Z."/>
            <person name="Crits-Christoph A."/>
            <person name="Burstein D."/>
            <person name="Anantharaman K."/>
            <person name="Lane K.R."/>
            <person name="Thomas B.C."/>
            <person name="Pan C."/>
            <person name="Northen T.R."/>
            <person name="Banfield J.F."/>
        </authorList>
    </citation>
    <scope>NUCLEOTIDE SEQUENCE [LARGE SCALE GENOMIC DNA]</scope>
    <source>
        <strain evidence="3">WS_10</strain>
    </source>
</reference>
<keyword evidence="1 2" id="KW-0732">Signal</keyword>
<dbReference type="Pfam" id="PF13517">
    <property type="entry name" value="FG-GAP_3"/>
    <property type="match status" value="2"/>
</dbReference>
<protein>
    <submittedName>
        <fullName evidence="3">VCBS repeat-containing protein</fullName>
    </submittedName>
</protein>
<dbReference type="PANTHER" id="PTHR46580:SF4">
    <property type="entry name" value="ATP_GTP-BINDING PROTEIN"/>
    <property type="match status" value="1"/>
</dbReference>
<dbReference type="Proteomes" id="UP000319836">
    <property type="component" value="Unassembled WGS sequence"/>
</dbReference>
<gene>
    <name evidence="3" type="ORF">E6K80_11175</name>
</gene>
<evidence type="ECO:0000313" key="4">
    <source>
        <dbReference type="Proteomes" id="UP000319836"/>
    </source>
</evidence>
<dbReference type="AlphaFoldDB" id="A0A538U112"/>
<accession>A0A538U112</accession>
<dbReference type="Gene3D" id="2.40.128.340">
    <property type="match status" value="1"/>
</dbReference>
<name>A0A538U112_UNCEI</name>
<organism evidence="3 4">
    <name type="scientific">Eiseniibacteriota bacterium</name>
    <dbReference type="NCBI Taxonomy" id="2212470"/>
    <lineage>
        <taxon>Bacteria</taxon>
        <taxon>Candidatus Eiseniibacteriota</taxon>
    </lineage>
</organism>
<evidence type="ECO:0000256" key="2">
    <source>
        <dbReference type="SAM" id="SignalP"/>
    </source>
</evidence>
<dbReference type="InterPro" id="IPR013517">
    <property type="entry name" value="FG-GAP"/>
</dbReference>
<sequence length="477" mass="48684">MRWTPSSSVRSFVLLLLIVTATPAAATTFTQACFDTFATPAVAVADFNGDGNLDVAISPGSPIGATSFTIQPLINVYLGNGAGAFTFSGQLNTAAAFLDLVAVDVNNDGKLDLVASGDPVSILKGNGNGTFQAAQTTPGGDNIALGDLNGDGFADLVVGKDKNMIVSFNQGNGTFGAGTTTKLNQYSRGITITDLNGDGLRDIGLLTIASNNNSGNVSVFINRGGGTFGHSLDSKVNGFIARNLRFADFNGDGKLDVALGLYSGGGAAVLLGNGSGAFASQTSYAMPGNTIHVDLGDLNGDGKIDIVAGNFAVNPPNGTVSVLYGNGAGGFSIGNVITVHAGLGVAAADVNHDSRVDIIEDSCALLNAGPVAAAVSSARPSGNPDGALKLTSGFSPNPIRDHGALGFRLPRDGKVSIHLYDVRGRRVGTLLDGAWMTAGAHSVTFDRRAAGLENGMYFYRIEAAGSRMTGSIVLMDR</sequence>
<comment type="caution">
    <text evidence="3">The sequence shown here is derived from an EMBL/GenBank/DDBJ whole genome shotgun (WGS) entry which is preliminary data.</text>
</comment>
<proteinExistence type="predicted"/>
<dbReference type="PANTHER" id="PTHR46580">
    <property type="entry name" value="SENSOR KINASE-RELATED"/>
    <property type="match status" value="1"/>
</dbReference>
<feature type="signal peptide" evidence="2">
    <location>
        <begin position="1"/>
        <end position="26"/>
    </location>
</feature>
<dbReference type="InterPro" id="IPR028994">
    <property type="entry name" value="Integrin_alpha_N"/>
</dbReference>
<feature type="chain" id="PRO_5021851628" evidence="2">
    <location>
        <begin position="27"/>
        <end position="477"/>
    </location>
</feature>
<dbReference type="Gene3D" id="2.60.40.4070">
    <property type="match status" value="1"/>
</dbReference>
<dbReference type="EMBL" id="VBPA01000285">
    <property type="protein sequence ID" value="TMQ69595.1"/>
    <property type="molecule type" value="Genomic_DNA"/>
</dbReference>